<name>A0AAD9PBV5_RIDPI</name>
<evidence type="ECO:0000256" key="9">
    <source>
        <dbReference type="RuleBase" id="RU010713"/>
    </source>
</evidence>
<evidence type="ECO:0000256" key="7">
    <source>
        <dbReference type="ARBA" id="ARBA00023136"/>
    </source>
</evidence>
<evidence type="ECO:0000256" key="8">
    <source>
        <dbReference type="ARBA" id="ARBA00023303"/>
    </source>
</evidence>
<dbReference type="Pfam" id="PF00876">
    <property type="entry name" value="Innexin"/>
    <property type="match status" value="1"/>
</dbReference>
<keyword evidence="6 9" id="KW-0406">Ion transport</keyword>
<feature type="region of interest" description="Disordered" evidence="10">
    <location>
        <begin position="383"/>
        <end position="410"/>
    </location>
</feature>
<keyword evidence="12" id="KW-1185">Reference proteome</keyword>
<dbReference type="PRINTS" id="PR01262">
    <property type="entry name" value="INNEXIN"/>
</dbReference>
<gene>
    <name evidence="9" type="primary">inx</name>
    <name evidence="11" type="ORF">NP493_47g06073</name>
</gene>
<evidence type="ECO:0000256" key="6">
    <source>
        <dbReference type="ARBA" id="ARBA00023065"/>
    </source>
</evidence>
<keyword evidence="8 9" id="KW-0407">Ion channel</keyword>
<evidence type="ECO:0000256" key="10">
    <source>
        <dbReference type="SAM" id="MobiDB-lite"/>
    </source>
</evidence>
<evidence type="ECO:0000313" key="12">
    <source>
        <dbReference type="Proteomes" id="UP001209878"/>
    </source>
</evidence>
<keyword evidence="3" id="KW-1003">Cell membrane</keyword>
<reference evidence="11" key="1">
    <citation type="journal article" date="2023" name="Mol. Biol. Evol.">
        <title>Third-Generation Sequencing Reveals the Adaptive Role of the Epigenome in Three Deep-Sea Polychaetes.</title>
        <authorList>
            <person name="Perez M."/>
            <person name="Aroh O."/>
            <person name="Sun Y."/>
            <person name="Lan Y."/>
            <person name="Juniper S.K."/>
            <person name="Young C.R."/>
            <person name="Angers B."/>
            <person name="Qian P.Y."/>
        </authorList>
    </citation>
    <scope>NUCLEOTIDE SEQUENCE</scope>
    <source>
        <strain evidence="11">R07B-5</strain>
    </source>
</reference>
<keyword evidence="7 9" id="KW-0472">Membrane</keyword>
<dbReference type="PROSITE" id="PS51013">
    <property type="entry name" value="PANNEXIN"/>
    <property type="match status" value="1"/>
</dbReference>
<evidence type="ECO:0000256" key="3">
    <source>
        <dbReference type="ARBA" id="ARBA00022475"/>
    </source>
</evidence>
<accession>A0AAD9PBV5</accession>
<proteinExistence type="inferred from homology"/>
<comment type="similarity">
    <text evidence="9">Belongs to the pannexin family.</text>
</comment>
<feature type="transmembrane region" description="Helical" evidence="9">
    <location>
        <begin position="193"/>
        <end position="215"/>
    </location>
</feature>
<keyword evidence="4 9" id="KW-0812">Transmembrane</keyword>
<sequence>MERLFRVMFNVTTLHFRCHDDPVDRLNRRYSVTVILFFTMIVSTAQYVGDPIRCWCPAQFTDSHKGYTNTICWVSNTYYVPFEDQIPLQKDPETEINYYQWVPIILMFQALLCYLPCILWSFICRKSGFSFANFIDAAAAGQRTPYLDNREKTLRYMVYQLDRFLTTRANRLSDLNSQRPLANALTRLQNGSYLTLGYLCVKLLYVANAICQLYVLDLFLGTDFHFYGIDVVRRFLSGDDWAASERFPRVTLCDFIVRHQVATHRYIVQCVLPINLFNEKIFILLWFWLVTVAAVTALSFVKWTWRSLFWRQMTTYVRREMSSLPDEKHDDAADALDSFTNRSLCRDGVFILHLLRDNMGSMIAAEVLGGLWARHCAQKMPPPSPINGGVIPHREDTDTGSLPRKPKEIA</sequence>
<dbReference type="AlphaFoldDB" id="A0AAD9PBV5"/>
<organism evidence="11 12">
    <name type="scientific">Ridgeia piscesae</name>
    <name type="common">Tubeworm</name>
    <dbReference type="NCBI Taxonomy" id="27915"/>
    <lineage>
        <taxon>Eukaryota</taxon>
        <taxon>Metazoa</taxon>
        <taxon>Spiralia</taxon>
        <taxon>Lophotrochozoa</taxon>
        <taxon>Annelida</taxon>
        <taxon>Polychaeta</taxon>
        <taxon>Sedentaria</taxon>
        <taxon>Canalipalpata</taxon>
        <taxon>Sabellida</taxon>
        <taxon>Siboglinidae</taxon>
        <taxon>Ridgeia</taxon>
    </lineage>
</organism>
<evidence type="ECO:0000256" key="4">
    <source>
        <dbReference type="ARBA" id="ARBA00022692"/>
    </source>
</evidence>
<evidence type="ECO:0000256" key="2">
    <source>
        <dbReference type="ARBA" id="ARBA00022448"/>
    </source>
</evidence>
<comment type="function">
    <text evidence="9">Structural component of the gap junctions.</text>
</comment>
<dbReference type="GO" id="GO:0005886">
    <property type="term" value="C:plasma membrane"/>
    <property type="evidence" value="ECO:0007669"/>
    <property type="project" value="UniProtKB-SubCell"/>
</dbReference>
<evidence type="ECO:0000256" key="5">
    <source>
        <dbReference type="ARBA" id="ARBA00022989"/>
    </source>
</evidence>
<dbReference type="EMBL" id="JAODUO010000047">
    <property type="protein sequence ID" value="KAK2191732.1"/>
    <property type="molecule type" value="Genomic_DNA"/>
</dbReference>
<dbReference type="InterPro" id="IPR000990">
    <property type="entry name" value="Innexin"/>
</dbReference>
<feature type="transmembrane region" description="Helical" evidence="9">
    <location>
        <begin position="98"/>
        <end position="123"/>
    </location>
</feature>
<comment type="caution">
    <text evidence="11">The sequence shown here is derived from an EMBL/GenBank/DDBJ whole genome shotgun (WGS) entry which is preliminary data.</text>
</comment>
<feature type="transmembrane region" description="Helical" evidence="9">
    <location>
        <begin position="281"/>
        <end position="301"/>
    </location>
</feature>
<dbReference type="GO" id="GO:0034220">
    <property type="term" value="P:monoatomic ion transmembrane transport"/>
    <property type="evidence" value="ECO:0007669"/>
    <property type="project" value="UniProtKB-KW"/>
</dbReference>
<feature type="transmembrane region" description="Helical" evidence="9">
    <location>
        <begin position="30"/>
        <end position="48"/>
    </location>
</feature>
<evidence type="ECO:0000256" key="1">
    <source>
        <dbReference type="ARBA" id="ARBA00004651"/>
    </source>
</evidence>
<keyword evidence="5 9" id="KW-1133">Transmembrane helix</keyword>
<comment type="subcellular location">
    <subcellularLocation>
        <location evidence="1 9">Cell membrane</location>
        <topology evidence="1 9">Multi-pass membrane protein</topology>
    </subcellularLocation>
</comment>
<dbReference type="GO" id="GO:0005921">
    <property type="term" value="C:gap junction"/>
    <property type="evidence" value="ECO:0007669"/>
    <property type="project" value="UniProtKB-UniRule"/>
</dbReference>
<keyword evidence="2 9" id="KW-0813">Transport</keyword>
<evidence type="ECO:0000313" key="11">
    <source>
        <dbReference type="EMBL" id="KAK2191732.1"/>
    </source>
</evidence>
<protein>
    <recommendedName>
        <fullName evidence="9">Innexin</fullName>
    </recommendedName>
</protein>
<dbReference type="Proteomes" id="UP001209878">
    <property type="component" value="Unassembled WGS sequence"/>
</dbReference>
<dbReference type="PANTHER" id="PTHR11893:SF36">
    <property type="entry name" value="INNEXIN-5"/>
    <property type="match status" value="1"/>
</dbReference>
<dbReference type="PANTHER" id="PTHR11893">
    <property type="entry name" value="INNEXIN"/>
    <property type="match status" value="1"/>
</dbReference>